<organism evidence="2 3">
    <name type="scientific">Penicillium thymicola</name>
    <dbReference type="NCBI Taxonomy" id="293382"/>
    <lineage>
        <taxon>Eukaryota</taxon>
        <taxon>Fungi</taxon>
        <taxon>Dikarya</taxon>
        <taxon>Ascomycota</taxon>
        <taxon>Pezizomycotina</taxon>
        <taxon>Eurotiomycetes</taxon>
        <taxon>Eurotiomycetidae</taxon>
        <taxon>Eurotiales</taxon>
        <taxon>Aspergillaceae</taxon>
        <taxon>Penicillium</taxon>
    </lineage>
</organism>
<sequence length="79" mass="8912">TRDPPFETWGSTQFLLPQLPQHIMSDSSDRKGKAPKRNENDSGAPSGSGNGRLLNHPHWKQERSFPRSSLPYSSNKIRP</sequence>
<dbReference type="AlphaFoldDB" id="A0AAI9T654"/>
<reference evidence="2" key="1">
    <citation type="submission" date="2015-06" db="EMBL/GenBank/DDBJ databases">
        <authorList>
            <person name="Nguyen H."/>
        </authorList>
    </citation>
    <scope>NUCLEOTIDE SEQUENCE</scope>
    <source>
        <strain evidence="2">DAOM 180753</strain>
    </source>
</reference>
<evidence type="ECO:0000313" key="2">
    <source>
        <dbReference type="EMBL" id="KAJ9480966.1"/>
    </source>
</evidence>
<feature type="region of interest" description="Disordered" evidence="1">
    <location>
        <begin position="1"/>
        <end position="79"/>
    </location>
</feature>
<reference evidence="2" key="2">
    <citation type="journal article" date="2016" name="Fungal Biol.">
        <title>Ochratoxin A production by Penicillium thymicola.</title>
        <authorList>
            <person name="Nguyen H.D.T."/>
            <person name="McMullin D.R."/>
            <person name="Ponomareva E."/>
            <person name="Riley R."/>
            <person name="Pomraning K.R."/>
            <person name="Baker S.E."/>
            <person name="Seifert K.A."/>
        </authorList>
    </citation>
    <scope>NUCLEOTIDE SEQUENCE</scope>
    <source>
        <strain evidence="2">DAOM 180753</strain>
    </source>
</reference>
<feature type="non-terminal residue" evidence="2">
    <location>
        <position position="1"/>
    </location>
</feature>
<keyword evidence="3" id="KW-1185">Reference proteome</keyword>
<evidence type="ECO:0000313" key="3">
    <source>
        <dbReference type="Proteomes" id="UP001227192"/>
    </source>
</evidence>
<feature type="compositionally biased region" description="Basic and acidic residues" evidence="1">
    <location>
        <begin position="27"/>
        <end position="40"/>
    </location>
</feature>
<evidence type="ECO:0000256" key="1">
    <source>
        <dbReference type="SAM" id="MobiDB-lite"/>
    </source>
</evidence>
<accession>A0AAI9T654</accession>
<dbReference type="Proteomes" id="UP001227192">
    <property type="component" value="Unassembled WGS sequence"/>
</dbReference>
<gene>
    <name evidence="2" type="ORF">VN97_g12543</name>
</gene>
<dbReference type="EMBL" id="LACB01000982">
    <property type="protein sequence ID" value="KAJ9480966.1"/>
    <property type="molecule type" value="Genomic_DNA"/>
</dbReference>
<protein>
    <submittedName>
        <fullName evidence="2">Uncharacterized protein</fullName>
    </submittedName>
</protein>
<proteinExistence type="predicted"/>
<name>A0AAI9T654_PENTH</name>
<feature type="compositionally biased region" description="Polar residues" evidence="1">
    <location>
        <begin position="66"/>
        <end position="79"/>
    </location>
</feature>
<comment type="caution">
    <text evidence="2">The sequence shown here is derived from an EMBL/GenBank/DDBJ whole genome shotgun (WGS) entry which is preliminary data.</text>
</comment>